<evidence type="ECO:0008006" key="4">
    <source>
        <dbReference type="Google" id="ProtNLM"/>
    </source>
</evidence>
<protein>
    <recommendedName>
        <fullName evidence="4">CU044_5270 family protein</fullName>
    </recommendedName>
</protein>
<dbReference type="RefSeq" id="WP_185103802.1">
    <property type="nucleotide sequence ID" value="NZ_BAAAXY010000259.1"/>
</dbReference>
<name>A0A7X0NTM0_9ACTN</name>
<comment type="caution">
    <text evidence="2">The sequence shown here is derived from an EMBL/GenBank/DDBJ whole genome shotgun (WGS) entry which is preliminary data.</text>
</comment>
<dbReference type="Proteomes" id="UP000565579">
    <property type="component" value="Unassembled WGS sequence"/>
</dbReference>
<keyword evidence="3" id="KW-1185">Reference proteome</keyword>
<accession>A0A7X0NTM0</accession>
<keyword evidence="1" id="KW-0812">Transmembrane</keyword>
<reference evidence="2 3" key="1">
    <citation type="submission" date="2020-08" db="EMBL/GenBank/DDBJ databases">
        <title>Sequencing the genomes of 1000 actinobacteria strains.</title>
        <authorList>
            <person name="Klenk H.-P."/>
        </authorList>
    </citation>
    <scope>NUCLEOTIDE SEQUENCE [LARGE SCALE GENOMIC DNA]</scope>
    <source>
        <strain evidence="2 3">DSM 43768</strain>
    </source>
</reference>
<evidence type="ECO:0000256" key="1">
    <source>
        <dbReference type="SAM" id="Phobius"/>
    </source>
</evidence>
<dbReference type="AlphaFoldDB" id="A0A7X0NTM0"/>
<dbReference type="NCBIfam" id="NF038083">
    <property type="entry name" value="CU044_5270_fam"/>
    <property type="match status" value="1"/>
</dbReference>
<organism evidence="2 3">
    <name type="scientific">Nonomuraea rubra</name>
    <dbReference type="NCBI Taxonomy" id="46180"/>
    <lineage>
        <taxon>Bacteria</taxon>
        <taxon>Bacillati</taxon>
        <taxon>Actinomycetota</taxon>
        <taxon>Actinomycetes</taxon>
        <taxon>Streptosporangiales</taxon>
        <taxon>Streptosporangiaceae</taxon>
        <taxon>Nonomuraea</taxon>
    </lineage>
</organism>
<gene>
    <name evidence="2" type="ORF">HD593_004162</name>
</gene>
<feature type="transmembrane region" description="Helical" evidence="1">
    <location>
        <begin position="62"/>
        <end position="84"/>
    </location>
</feature>
<dbReference type="EMBL" id="JACHMI010000001">
    <property type="protein sequence ID" value="MBB6549367.1"/>
    <property type="molecule type" value="Genomic_DNA"/>
</dbReference>
<evidence type="ECO:0000313" key="3">
    <source>
        <dbReference type="Proteomes" id="UP000565579"/>
    </source>
</evidence>
<keyword evidence="1" id="KW-0472">Membrane</keyword>
<sequence length="349" mass="38476">MIVDELRQLKDRHDAMPEADDQVVARARARLLAHLSAPRPRAGGSRPRVFARPPGPRVRPRLGWVVGLGAAALAVVLVAVITTMTATREGSTPVQAQPPATPLRLGPVASAEDLAGNAAALAAAAPDPVPEPGQWAYVKSRNVLQQSKTRTRTHELWRRADEKQFAYLEDGELKVVDGSEFEVTYPYLLSLPTDPAALLASVYAEVDAQHARRQEERRGGRATVPPLTQEQRHTYAFQHIVQGMRDAVLPRTLRAAMYGALAKIPGVRYEARATDLARRPGVTLYRVHEGYLRDEIFVDPDTYEYLGYRTIVVRDFEQPGAYYSVRKGQLLGWGSVIASGVVDRPGLRP</sequence>
<proteinExistence type="predicted"/>
<dbReference type="InterPro" id="IPR047789">
    <property type="entry name" value="CU044_5270-like"/>
</dbReference>
<evidence type="ECO:0000313" key="2">
    <source>
        <dbReference type="EMBL" id="MBB6549367.1"/>
    </source>
</evidence>
<keyword evidence="1" id="KW-1133">Transmembrane helix</keyword>